<dbReference type="Gene3D" id="3.90.199.10">
    <property type="entry name" value="Topoisomerase II, domain 5"/>
    <property type="match status" value="1"/>
</dbReference>
<keyword evidence="3" id="KW-1003">Cell membrane</keyword>
<keyword evidence="6" id="KW-0472">Membrane</keyword>
<dbReference type="PANTHER" id="PTHR43493:SF1">
    <property type="entry name" value="DNA TOPOISOMERASE 4 SUBUNIT A"/>
    <property type="match status" value="1"/>
</dbReference>
<dbReference type="NCBIfam" id="NF004044">
    <property type="entry name" value="PRK05561.1"/>
    <property type="match status" value="1"/>
</dbReference>
<reference evidence="10" key="1">
    <citation type="submission" date="2018-05" db="EMBL/GenBank/DDBJ databases">
        <authorList>
            <person name="Lanie J.A."/>
            <person name="Ng W.-L."/>
            <person name="Kazmierczak K.M."/>
            <person name="Andrzejewski T.M."/>
            <person name="Davidsen T.M."/>
            <person name="Wayne K.J."/>
            <person name="Tettelin H."/>
            <person name="Glass J.I."/>
            <person name="Rusch D."/>
            <person name="Podicherti R."/>
            <person name="Tsui H.-C.T."/>
            <person name="Winkler M.E."/>
        </authorList>
    </citation>
    <scope>NUCLEOTIDE SEQUENCE</scope>
</reference>
<dbReference type="GO" id="GO:0003677">
    <property type="term" value="F:DNA binding"/>
    <property type="evidence" value="ECO:0007669"/>
    <property type="project" value="UniProtKB-KW"/>
</dbReference>
<dbReference type="GO" id="GO:0003918">
    <property type="term" value="F:DNA topoisomerase type II (double strand cut, ATP-hydrolyzing) activity"/>
    <property type="evidence" value="ECO:0007669"/>
    <property type="project" value="UniProtKB-EC"/>
</dbReference>
<comment type="catalytic activity">
    <reaction evidence="1">
        <text>ATP-dependent breakage, passage and rejoining of double-stranded DNA.</text>
        <dbReference type="EC" id="5.6.2.2"/>
    </reaction>
</comment>
<keyword evidence="5" id="KW-0238">DNA-binding</keyword>
<name>A0A381RL91_9ZZZZ</name>
<keyword evidence="8" id="KW-0175">Coiled coil</keyword>
<organism evidence="10">
    <name type="scientific">marine metagenome</name>
    <dbReference type="NCBI Taxonomy" id="408172"/>
    <lineage>
        <taxon>unclassified sequences</taxon>
        <taxon>metagenomes</taxon>
        <taxon>ecological metagenomes</taxon>
    </lineage>
</organism>
<sequence>MYVILDRALPNIGDGLKPVQRRIVYAMSELGLSSSAKYKKSVRTSGDVVGKFHPHGDAAVYEAMVLLSQPFSLRYPLIEGQGNWGSVDDPKSFGAQRYTECRLDSYAQVLLQELGQGTADWKGNFDGTLLEPSVLPARLPNVILNGATGIAVGMATDIPPHNLNEVVQACIKLLKEPKTSIEDLFKILPGPDFPTEAEIVTPKEEILETYKTGKGSIKMRATYEVENGEIIINALPYHTPSTKILEQIATQIEAKKLPMIVDLRDESDEKNPTRLILVPKSNRVDKEAVMNHLFATTDLQKNFRVNMNMIGLNGKPQVMDIKSILKEWLKFRTRTVTRRLQHRLDWVMDRLHILEGLMVVYLNIEEVIKIIRTEDDPKKVLQKKYKLSSVQVDSILEIRLRQLAKLEEEKIRTEQQELEGEQLELEKIINSKGRLKTLIRKELIEDAEKYGDERKSSLIEREEVSAFDETELISSDPVTIILSSRGWVRVAKGHDVDPETMSYREGDSFLSSAKGRNNLNAIFIGSQGKAFTLPCHSLPSARGQGEPLTGRLNAESGETFSGVVSGKDDSSLVLATDAGYGFVTKISSLQTKNKSGKAALKVPENGKALSPQPVITVDDNIAAISSEGRMLVFPVSDLPELARGKGNKIINIPKKSYQAGEEKLQAIAVLGEGRELKLISGKRHFTIKTKDLENFKGSRGLRGNFLPKGFRKVDSTEVVSKSSKENKTEEE</sequence>
<dbReference type="FunFam" id="1.10.268.10:FF:000001">
    <property type="entry name" value="DNA gyrase subunit A"/>
    <property type="match status" value="1"/>
</dbReference>
<dbReference type="InterPro" id="IPR035516">
    <property type="entry name" value="Gyrase/topoIV_suA_C"/>
</dbReference>
<proteinExistence type="inferred from homology"/>
<dbReference type="SMART" id="SM00434">
    <property type="entry name" value="TOP4c"/>
    <property type="match status" value="1"/>
</dbReference>
<dbReference type="PANTHER" id="PTHR43493">
    <property type="entry name" value="DNA GYRASE/TOPOISOMERASE SUBUNIT A"/>
    <property type="match status" value="1"/>
</dbReference>
<dbReference type="InterPro" id="IPR006691">
    <property type="entry name" value="GyrA/parC_rep"/>
</dbReference>
<evidence type="ECO:0000256" key="8">
    <source>
        <dbReference type="SAM" id="Coils"/>
    </source>
</evidence>
<dbReference type="GO" id="GO:0009330">
    <property type="term" value="C:DNA topoisomerase type II (double strand cut, ATP-hydrolyzing) complex"/>
    <property type="evidence" value="ECO:0007669"/>
    <property type="project" value="TreeGrafter"/>
</dbReference>
<dbReference type="GO" id="GO:0007059">
    <property type="term" value="P:chromosome segregation"/>
    <property type="evidence" value="ECO:0007669"/>
    <property type="project" value="TreeGrafter"/>
</dbReference>
<keyword evidence="4" id="KW-0799">Topoisomerase</keyword>
<dbReference type="EC" id="5.6.2.2" evidence="2"/>
<protein>
    <recommendedName>
        <fullName evidence="2">DNA topoisomerase (ATP-hydrolyzing)</fullName>
        <ecNumber evidence="2">5.6.2.2</ecNumber>
    </recommendedName>
</protein>
<dbReference type="InterPro" id="IPR013760">
    <property type="entry name" value="Topo_IIA-like_dom_sf"/>
</dbReference>
<dbReference type="AlphaFoldDB" id="A0A381RL91"/>
<gene>
    <name evidence="10" type="ORF">METZ01_LOCUS45469</name>
</gene>
<dbReference type="Gene3D" id="1.10.268.10">
    <property type="entry name" value="Topoisomerase, domain 3"/>
    <property type="match status" value="1"/>
</dbReference>
<dbReference type="GO" id="GO:0005524">
    <property type="term" value="F:ATP binding"/>
    <property type="evidence" value="ECO:0007669"/>
    <property type="project" value="InterPro"/>
</dbReference>
<evidence type="ECO:0000256" key="3">
    <source>
        <dbReference type="ARBA" id="ARBA00022475"/>
    </source>
</evidence>
<feature type="coiled-coil region" evidence="8">
    <location>
        <begin position="396"/>
        <end position="431"/>
    </location>
</feature>
<dbReference type="InterPro" id="IPR013758">
    <property type="entry name" value="Topo_IIA_A/C_ab"/>
</dbReference>
<evidence type="ECO:0000256" key="6">
    <source>
        <dbReference type="ARBA" id="ARBA00023136"/>
    </source>
</evidence>
<evidence type="ECO:0000256" key="1">
    <source>
        <dbReference type="ARBA" id="ARBA00000185"/>
    </source>
</evidence>
<dbReference type="HAMAP" id="MF_00936">
    <property type="entry name" value="ParC_type1"/>
    <property type="match status" value="1"/>
</dbReference>
<dbReference type="Pfam" id="PF00521">
    <property type="entry name" value="DNA_topoisoIV"/>
    <property type="match status" value="1"/>
</dbReference>
<dbReference type="Pfam" id="PF03989">
    <property type="entry name" value="DNA_gyraseA_C"/>
    <property type="match status" value="3"/>
</dbReference>
<dbReference type="InterPro" id="IPR002205">
    <property type="entry name" value="Topo_IIA_dom_A"/>
</dbReference>
<evidence type="ECO:0000256" key="2">
    <source>
        <dbReference type="ARBA" id="ARBA00012895"/>
    </source>
</evidence>
<dbReference type="SUPFAM" id="SSF101904">
    <property type="entry name" value="GyrA/ParC C-terminal domain-like"/>
    <property type="match status" value="1"/>
</dbReference>
<dbReference type="GO" id="GO:0005737">
    <property type="term" value="C:cytoplasm"/>
    <property type="evidence" value="ECO:0007669"/>
    <property type="project" value="TreeGrafter"/>
</dbReference>
<dbReference type="GO" id="GO:0006265">
    <property type="term" value="P:DNA topological change"/>
    <property type="evidence" value="ECO:0007669"/>
    <property type="project" value="InterPro"/>
</dbReference>
<dbReference type="SUPFAM" id="SSF56719">
    <property type="entry name" value="Type II DNA topoisomerase"/>
    <property type="match status" value="1"/>
</dbReference>
<dbReference type="CDD" id="cd00187">
    <property type="entry name" value="TOP4c"/>
    <property type="match status" value="1"/>
</dbReference>
<dbReference type="Gene3D" id="2.120.10.90">
    <property type="entry name" value="DNA gyrase/topoisomerase IV, subunit A, C-terminal"/>
    <property type="match status" value="1"/>
</dbReference>
<evidence type="ECO:0000313" key="10">
    <source>
        <dbReference type="EMBL" id="SUZ92615.1"/>
    </source>
</evidence>
<evidence type="ECO:0000256" key="4">
    <source>
        <dbReference type="ARBA" id="ARBA00023029"/>
    </source>
</evidence>
<feature type="domain" description="Topo IIA-type catalytic" evidence="9">
    <location>
        <begin position="1"/>
        <end position="436"/>
    </location>
</feature>
<evidence type="ECO:0000256" key="5">
    <source>
        <dbReference type="ARBA" id="ARBA00023125"/>
    </source>
</evidence>
<accession>A0A381RL91</accession>
<dbReference type="InterPro" id="IPR050220">
    <property type="entry name" value="Type_II_DNA_Topoisomerases"/>
</dbReference>
<dbReference type="Gene3D" id="3.30.1360.40">
    <property type="match status" value="1"/>
</dbReference>
<dbReference type="InterPro" id="IPR013757">
    <property type="entry name" value="Topo_IIA_A_a_sf"/>
</dbReference>
<dbReference type="InterPro" id="IPR005742">
    <property type="entry name" value="TopoIV_A_Gneg"/>
</dbReference>
<keyword evidence="7" id="KW-0413">Isomerase</keyword>
<dbReference type="EMBL" id="UINC01002074">
    <property type="protein sequence ID" value="SUZ92615.1"/>
    <property type="molecule type" value="Genomic_DNA"/>
</dbReference>
<evidence type="ECO:0000256" key="7">
    <source>
        <dbReference type="ARBA" id="ARBA00023235"/>
    </source>
</evidence>
<dbReference type="NCBIfam" id="TIGR01062">
    <property type="entry name" value="parC_Gneg"/>
    <property type="match status" value="1"/>
</dbReference>
<evidence type="ECO:0000259" key="9">
    <source>
        <dbReference type="SMART" id="SM00434"/>
    </source>
</evidence>
<dbReference type="GO" id="GO:0005694">
    <property type="term" value="C:chromosome"/>
    <property type="evidence" value="ECO:0007669"/>
    <property type="project" value="InterPro"/>
</dbReference>